<feature type="compositionally biased region" description="Basic and acidic residues" evidence="2">
    <location>
        <begin position="1224"/>
        <end position="1248"/>
    </location>
</feature>
<name>A0ABY2HB72_9HYPO</name>
<dbReference type="InterPro" id="IPR015943">
    <property type="entry name" value="WD40/YVTN_repeat-like_dom_sf"/>
</dbReference>
<dbReference type="InterPro" id="IPR011047">
    <property type="entry name" value="Quinoprotein_ADH-like_sf"/>
</dbReference>
<dbReference type="PANTHER" id="PTHR10039:SF16">
    <property type="entry name" value="GPI INOSITOL-DEACYLASE"/>
    <property type="match status" value="1"/>
</dbReference>
<dbReference type="Gene3D" id="3.40.50.1820">
    <property type="entry name" value="alpha/beta hydrolase"/>
    <property type="match status" value="1"/>
</dbReference>
<evidence type="ECO:0000313" key="6">
    <source>
        <dbReference type="Proteomes" id="UP001642720"/>
    </source>
</evidence>
<dbReference type="SUPFAM" id="SSF52540">
    <property type="entry name" value="P-loop containing nucleoside triphosphate hydrolases"/>
    <property type="match status" value="1"/>
</dbReference>
<dbReference type="InterPro" id="IPR054471">
    <property type="entry name" value="GPIID_WHD"/>
</dbReference>
<proteinExistence type="predicted"/>
<feature type="domain" description="GPI inositol-deacylase winged helix" evidence="3">
    <location>
        <begin position="654"/>
        <end position="737"/>
    </location>
</feature>
<dbReference type="InterPro" id="IPR056884">
    <property type="entry name" value="NPHP3-like_N"/>
</dbReference>
<feature type="region of interest" description="Disordered" evidence="2">
    <location>
        <begin position="15"/>
        <end position="91"/>
    </location>
</feature>
<evidence type="ECO:0000256" key="2">
    <source>
        <dbReference type="SAM" id="MobiDB-lite"/>
    </source>
</evidence>
<dbReference type="Gene3D" id="2.130.10.10">
    <property type="entry name" value="YVTN repeat-like/Quinoprotein amine dehydrogenase"/>
    <property type="match status" value="2"/>
</dbReference>
<dbReference type="EMBL" id="PPTA01000002">
    <property type="protein sequence ID" value="TFB05574.1"/>
    <property type="molecule type" value="Genomic_DNA"/>
</dbReference>
<sequence>MSYMHPQAAVYTELSSAGVPAPASNITSSISKNAPRSEAPRSKTAQLKPSWLSGILSKPTGTFSLPSRRRKTSTAEAPPKPKKSKGSLGLSTLYEPPDGVVIAEMIFIHGLGGGSIKTWCDSSGPAPQSCWPRDWLPADAEFEHVRIHTFGYEADWRERTPSILSVHDFAQSLLGEMMNHQLIKRSDAGIVLVGHSMGGCVAKKAYILARQDPSCADLASRFHSMFFLATPHRGSELGKVLRNLLLVTGVSKPYVKDLVANSGPVLEVNEAFHQYASELHLWSFFESLPMSDYSNILVVDKHSATLGFANESVSLMDADHRTICKFKYQSDHNYRKLRNALLSAVDMIKSNSPKMVAKARLGPYLGVDDSFEDDLIMNREARHPDSCAWIIQDPGFRNWTLFDPESPPIYWLVAGMGAGKSIMCSSVIDYMSQQSEPIRCSYFFIKRGKGEMRDLSTLLLSIAFQMGLQDAQVRRAIIRLQEAGVSWEGQTDKLIWRKLFQEAIFNVKSPLTHFWVIDGLDEYSGASDIYQLLEQLPQHVRVFIASQHTPEIQEGMLSLGQRVSICMVDTEHTASDMRSVVKARLQQLNHLETGNELISRIVKKSNGSFVWIRLVLKELETAFTDEDIEAILEEVPSALHELYARILHSIEKDKRRAKLAKSILTWITLAERPMTVEELRGAVQMNIRASPPKMVHAAVAACGQFIMIDQKLKLHLVHDTARQFLCRAGLESQFAIKPAKDHGHLAALCLAYLAKYLAVDRPAQLAEPSFLWYAAECFSQHLIKSDAGELLNPGNITHFLDEWVLHWIESLAQRRKLGVAVQSAINLERYAERGKDEGIWSNHDIVRLKGWASDISRVVLNFREPLLKSPAAIHHLVPPFCPTQSLIYRHASFSGDAELEILGTRDQRWNECLMCIEHESMVEVVACGRYHAAIGLSTGSITVYDMALLQSTIEVKFLNSQLKLVGFGCDDRYLAATGGGQAAIWDTKTGTLRYTFDCGPVLSFSFNMNQFTAVSSSGVTERRNLETKESDILHWSTFDNTSIEAPLPSSAACAASFDEACPHRFAVAFYSNGDIYLMDIDELFIQGVLQAPGTHLVKEFSFNPSPETQLLAASYTGGGLAIFDTSTMCHIYYKPNMCANHVSWTTDGKHLVIGTGETAYTLEIYKVQLLDVVTLNLVCQFDHPGIPITPLVVASQGKRIIGAHSRQSRIWEFPLLELREGQEHEDATADDECYKPELLPRDPREAPGSRKASISLMALSEGGRVVICGTESGEVVAFSALDGSRVARLHQDHKCAITSLVMVQGAEGDLIITGDEDGFVVFAEPMRGQNEWASAKIEHKERCDNCIEQMLLSPSKDALLIITLSASKLWSLPSRKKLGSLRVPRGSANLRRAVQFPLMDDRFIVLEDSRSHVFYWRDFGQASEGTLSLYRDGRLPEPEYVTNASYLSNDRVFVEKLADPLTGTRTNCWDTSSFLAAGESAVEVVPRRGLQALSCVLGDVISVIDSTLVFLHKERWVSTVDLDTFHLTREVRRHFFIPPEWVSILGSVVCTVTPERSLVFATKGDVVIVKGWMGRWETDLLGQFDMDAEVEEYAETDIWVTGRPLR</sequence>
<comment type="caution">
    <text evidence="5">The sequence shown here is derived from an EMBL/GenBank/DDBJ whole genome shotgun (WGS) entry which is preliminary data.</text>
</comment>
<dbReference type="InterPro" id="IPR029058">
    <property type="entry name" value="AB_hydrolase_fold"/>
</dbReference>
<dbReference type="SUPFAM" id="SSF50998">
    <property type="entry name" value="Quinoprotein alcohol dehydrogenase-like"/>
    <property type="match status" value="1"/>
</dbReference>
<organism evidence="5 6">
    <name type="scientific">Trichoderma ghanense</name>
    <dbReference type="NCBI Taxonomy" id="65468"/>
    <lineage>
        <taxon>Eukaryota</taxon>
        <taxon>Fungi</taxon>
        <taxon>Dikarya</taxon>
        <taxon>Ascomycota</taxon>
        <taxon>Pezizomycotina</taxon>
        <taxon>Sordariomycetes</taxon>
        <taxon>Hypocreomycetidae</taxon>
        <taxon>Hypocreales</taxon>
        <taxon>Hypocreaceae</taxon>
        <taxon>Trichoderma</taxon>
    </lineage>
</organism>
<dbReference type="PANTHER" id="PTHR10039">
    <property type="entry name" value="AMELOGENIN"/>
    <property type="match status" value="1"/>
</dbReference>
<evidence type="ECO:0008006" key="7">
    <source>
        <dbReference type="Google" id="ProtNLM"/>
    </source>
</evidence>
<dbReference type="SUPFAM" id="SSF53474">
    <property type="entry name" value="alpha/beta-Hydrolases"/>
    <property type="match status" value="1"/>
</dbReference>
<protein>
    <recommendedName>
        <fullName evidence="7">GPI inositol-deacylase</fullName>
    </recommendedName>
</protein>
<keyword evidence="6" id="KW-1185">Reference proteome</keyword>
<evidence type="ECO:0000313" key="5">
    <source>
        <dbReference type="EMBL" id="TFB05574.1"/>
    </source>
</evidence>
<evidence type="ECO:0000256" key="1">
    <source>
        <dbReference type="ARBA" id="ARBA00022737"/>
    </source>
</evidence>
<dbReference type="Pfam" id="PF22939">
    <property type="entry name" value="WHD_GPIID"/>
    <property type="match status" value="1"/>
</dbReference>
<dbReference type="RefSeq" id="XP_073561775.1">
    <property type="nucleotide sequence ID" value="XM_073699078.1"/>
</dbReference>
<dbReference type="Proteomes" id="UP001642720">
    <property type="component" value="Unassembled WGS sequence"/>
</dbReference>
<feature type="region of interest" description="Disordered" evidence="2">
    <location>
        <begin position="1224"/>
        <end position="1249"/>
    </location>
</feature>
<dbReference type="GeneID" id="300573528"/>
<reference evidence="5 6" key="1">
    <citation type="submission" date="2018-01" db="EMBL/GenBank/DDBJ databases">
        <title>Genome characterization of the sugarcane-associated fungus Trichoderma ghanense CCMA-1212 and their application in lignocelulose bioconversion.</title>
        <authorList>
            <person name="Steindorff A.S."/>
            <person name="Mendes T.D."/>
            <person name="Vilela E.S.D."/>
            <person name="Rodrigues D.S."/>
            <person name="Formighieri E.F."/>
            <person name="Melo I.S."/>
            <person name="Favaro L.C.L."/>
        </authorList>
    </citation>
    <scope>NUCLEOTIDE SEQUENCE [LARGE SCALE GENOMIC DNA]</scope>
    <source>
        <strain evidence="5 6">CCMA-1212</strain>
    </source>
</reference>
<dbReference type="InterPro" id="IPR036322">
    <property type="entry name" value="WD40_repeat_dom_sf"/>
</dbReference>
<dbReference type="SUPFAM" id="SSF50978">
    <property type="entry name" value="WD40 repeat-like"/>
    <property type="match status" value="2"/>
</dbReference>
<accession>A0ABY2HB72</accession>
<gene>
    <name evidence="5" type="ORF">CCMA1212_001660</name>
</gene>
<feature type="compositionally biased region" description="Polar residues" evidence="2">
    <location>
        <begin position="24"/>
        <end position="34"/>
    </location>
</feature>
<feature type="domain" description="Nephrocystin 3-like N-terminal" evidence="4">
    <location>
        <begin position="386"/>
        <end position="546"/>
    </location>
</feature>
<dbReference type="InterPro" id="IPR027417">
    <property type="entry name" value="P-loop_NTPase"/>
</dbReference>
<dbReference type="Pfam" id="PF24883">
    <property type="entry name" value="NPHP3_N"/>
    <property type="match status" value="1"/>
</dbReference>
<keyword evidence="1" id="KW-0677">Repeat</keyword>
<evidence type="ECO:0000259" key="4">
    <source>
        <dbReference type="Pfam" id="PF24883"/>
    </source>
</evidence>
<evidence type="ECO:0000259" key="3">
    <source>
        <dbReference type="Pfam" id="PF22939"/>
    </source>
</evidence>